<keyword evidence="5 10" id="KW-1278">Translocase</keyword>
<dbReference type="Proteomes" id="UP000306888">
    <property type="component" value="Unassembled WGS sequence"/>
</dbReference>
<keyword evidence="14" id="KW-1185">Reference proteome</keyword>
<organism evidence="13 14">
    <name type="scientific">Clostridium sartagoforme</name>
    <dbReference type="NCBI Taxonomy" id="84031"/>
    <lineage>
        <taxon>Bacteria</taxon>
        <taxon>Bacillati</taxon>
        <taxon>Bacillota</taxon>
        <taxon>Clostridia</taxon>
        <taxon>Eubacteriales</taxon>
        <taxon>Clostridiaceae</taxon>
        <taxon>Clostridium</taxon>
    </lineage>
</organism>
<proteinExistence type="inferred from homology"/>
<evidence type="ECO:0000256" key="4">
    <source>
        <dbReference type="ARBA" id="ARBA00022737"/>
    </source>
</evidence>
<keyword evidence="7 10" id="KW-0408">Iron</keyword>
<feature type="binding site" evidence="10">
    <location>
        <position position="137"/>
    </location>
    <ligand>
        <name>[4Fe-4S] cluster</name>
        <dbReference type="ChEBI" id="CHEBI:49883"/>
        <label>2</label>
    </ligand>
</feature>
<dbReference type="OrthoDB" id="9789936at2"/>
<dbReference type="Pfam" id="PF13187">
    <property type="entry name" value="Fer4_9"/>
    <property type="match status" value="1"/>
</dbReference>
<comment type="similarity">
    <text evidence="10">Belongs to the 4Fe4S bacterial-type ferredoxin family. RnfB subfamily.</text>
</comment>
<comment type="subcellular location">
    <subcellularLocation>
        <location evidence="10">Cell membrane</location>
    </subcellularLocation>
</comment>
<feature type="binding site" evidence="10">
    <location>
        <position position="176"/>
    </location>
    <ligand>
        <name>[4Fe-4S] cluster</name>
        <dbReference type="ChEBI" id="CHEBI:49883"/>
        <label>3</label>
    </ligand>
</feature>
<dbReference type="Pfam" id="PF12838">
    <property type="entry name" value="Fer4_7"/>
    <property type="match status" value="1"/>
</dbReference>
<evidence type="ECO:0000256" key="2">
    <source>
        <dbReference type="ARBA" id="ARBA00022485"/>
    </source>
</evidence>
<name>A0A4S2DPW5_9CLOT</name>
<evidence type="ECO:0000256" key="3">
    <source>
        <dbReference type="ARBA" id="ARBA00022723"/>
    </source>
</evidence>
<evidence type="ECO:0000313" key="14">
    <source>
        <dbReference type="Proteomes" id="UP000306888"/>
    </source>
</evidence>
<keyword evidence="2 10" id="KW-0004">4Fe-4S</keyword>
<dbReference type="NCBIfam" id="TIGR01944">
    <property type="entry name" value="rnfB"/>
    <property type="match status" value="1"/>
</dbReference>
<feature type="region of interest" description="Hydrophobic" evidence="10">
    <location>
        <begin position="1"/>
        <end position="25"/>
    </location>
</feature>
<feature type="binding site" evidence="10">
    <location>
        <position position="73"/>
    </location>
    <ligand>
        <name>[4Fe-4S] cluster</name>
        <dbReference type="ChEBI" id="CHEBI:49883"/>
        <label>1</label>
    </ligand>
</feature>
<dbReference type="CDD" id="cd10549">
    <property type="entry name" value="MtMvhB_like"/>
    <property type="match status" value="1"/>
</dbReference>
<protein>
    <recommendedName>
        <fullName evidence="10">Ion-translocating oxidoreductase complex subunit B</fullName>
        <ecNumber evidence="10">7.-.-.-</ecNumber>
    </recommendedName>
    <alternativeName>
        <fullName evidence="10">Rnf electron transport complex subunit B</fullName>
    </alternativeName>
</protein>
<feature type="binding site" evidence="10">
    <location>
        <position position="51"/>
    </location>
    <ligand>
        <name>[4Fe-4S] cluster</name>
        <dbReference type="ChEBI" id="CHEBI:49883"/>
        <label>1</label>
    </ligand>
</feature>
<feature type="binding site" evidence="10">
    <location>
        <position position="151"/>
    </location>
    <ligand>
        <name>[4Fe-4S] cluster</name>
        <dbReference type="ChEBI" id="CHEBI:49883"/>
        <label>3</label>
    </ligand>
</feature>
<dbReference type="EMBL" id="SRYR01000001">
    <property type="protein sequence ID" value="TGY43872.1"/>
    <property type="molecule type" value="Genomic_DNA"/>
</dbReference>
<dbReference type="EC" id="7.-.-.-" evidence="10"/>
<evidence type="ECO:0000256" key="7">
    <source>
        <dbReference type="ARBA" id="ARBA00023004"/>
    </source>
</evidence>
<dbReference type="GO" id="GO:0009055">
    <property type="term" value="F:electron transfer activity"/>
    <property type="evidence" value="ECO:0007669"/>
    <property type="project" value="InterPro"/>
</dbReference>
<evidence type="ECO:0000256" key="6">
    <source>
        <dbReference type="ARBA" id="ARBA00022982"/>
    </source>
</evidence>
<dbReference type="RefSeq" id="WP_136004654.1">
    <property type="nucleotide sequence ID" value="NZ_SRYR01000001.1"/>
</dbReference>
<dbReference type="PANTHER" id="PTHR43560:SF1">
    <property type="entry name" value="ION-TRANSLOCATING OXIDOREDUCTASE COMPLEX SUBUNIT B"/>
    <property type="match status" value="1"/>
</dbReference>
<dbReference type="SUPFAM" id="SSF54862">
    <property type="entry name" value="4Fe-4S ferredoxins"/>
    <property type="match status" value="1"/>
</dbReference>
<dbReference type="Gene3D" id="3.30.70.20">
    <property type="match status" value="2"/>
</dbReference>
<keyword evidence="10" id="KW-1003">Cell membrane</keyword>
<dbReference type="GO" id="GO:0005886">
    <property type="term" value="C:plasma membrane"/>
    <property type="evidence" value="ECO:0007669"/>
    <property type="project" value="UniProtKB-SubCell"/>
</dbReference>
<dbReference type="Pfam" id="PF04060">
    <property type="entry name" value="FeS"/>
    <property type="match status" value="1"/>
</dbReference>
<comment type="subunit">
    <text evidence="10">The complex is composed of six subunits: RnfA, RnfB, RnfC, RnfD, RnfE and RnfG.</text>
</comment>
<gene>
    <name evidence="10" type="primary">rnfB</name>
    <name evidence="13" type="ORF">E5347_03390</name>
</gene>
<feature type="domain" description="4Fe-4S ferredoxin-type" evidence="11">
    <location>
        <begin position="205"/>
        <end position="234"/>
    </location>
</feature>
<feature type="binding site" evidence="10">
    <location>
        <position position="173"/>
    </location>
    <ligand>
        <name>[4Fe-4S] cluster</name>
        <dbReference type="ChEBI" id="CHEBI:49883"/>
        <label>3</label>
    </ligand>
</feature>
<comment type="function">
    <text evidence="10">Part of a membrane-bound complex that couples electron transfer with translocation of ions across the membrane.</text>
</comment>
<evidence type="ECO:0000256" key="1">
    <source>
        <dbReference type="ARBA" id="ARBA00022448"/>
    </source>
</evidence>
<keyword evidence="4 10" id="KW-0677">Repeat</keyword>
<keyword evidence="8 10" id="KW-0411">Iron-sulfur</keyword>
<feature type="domain" description="4Fe-4S" evidence="12">
    <location>
        <begin position="31"/>
        <end position="90"/>
    </location>
</feature>
<evidence type="ECO:0000256" key="8">
    <source>
        <dbReference type="ARBA" id="ARBA00023014"/>
    </source>
</evidence>
<feature type="domain" description="4Fe-4S ferredoxin-type" evidence="11">
    <location>
        <begin position="235"/>
        <end position="264"/>
    </location>
</feature>
<evidence type="ECO:0000313" key="13">
    <source>
        <dbReference type="EMBL" id="TGY43872.1"/>
    </source>
</evidence>
<comment type="cofactor">
    <cofactor evidence="10">
        <name>[4Fe-4S] cluster</name>
        <dbReference type="ChEBI" id="CHEBI:49883"/>
    </cofactor>
    <text evidence="10">Binds 3 [4Fe-4S] clusters.</text>
</comment>
<dbReference type="GO" id="GO:0022900">
    <property type="term" value="P:electron transport chain"/>
    <property type="evidence" value="ECO:0007669"/>
    <property type="project" value="UniProtKB-UniRule"/>
</dbReference>
<dbReference type="GO" id="GO:0051539">
    <property type="term" value="F:4 iron, 4 sulfur cluster binding"/>
    <property type="evidence" value="ECO:0007669"/>
    <property type="project" value="UniProtKB-UniRule"/>
</dbReference>
<dbReference type="InterPro" id="IPR050395">
    <property type="entry name" value="4Fe4S_Ferredoxin_RnfB"/>
</dbReference>
<keyword evidence="9 10" id="KW-0472">Membrane</keyword>
<comment type="caution">
    <text evidence="10">Lacks conserved residue(s) required for the propagation of feature annotation.</text>
</comment>
<dbReference type="PROSITE" id="PS00198">
    <property type="entry name" value="4FE4S_FER_1"/>
    <property type="match status" value="2"/>
</dbReference>
<feature type="binding site" evidence="10">
    <location>
        <position position="141"/>
    </location>
    <ligand>
        <name>[4Fe-4S] cluster</name>
        <dbReference type="ChEBI" id="CHEBI:49883"/>
        <label>2</label>
    </ligand>
</feature>
<feature type="binding site" evidence="10">
    <location>
        <position position="170"/>
    </location>
    <ligand>
        <name>[4Fe-4S] cluster</name>
        <dbReference type="ChEBI" id="CHEBI:49883"/>
        <label>3</label>
    </ligand>
</feature>
<evidence type="ECO:0000259" key="12">
    <source>
        <dbReference type="PROSITE" id="PS51656"/>
    </source>
</evidence>
<keyword evidence="6 10" id="KW-0249">Electron transport</keyword>
<evidence type="ECO:0000256" key="9">
    <source>
        <dbReference type="ARBA" id="ARBA00023136"/>
    </source>
</evidence>
<keyword evidence="1 10" id="KW-0813">Transport</keyword>
<keyword evidence="3 10" id="KW-0479">Metal-binding</keyword>
<feature type="binding site" evidence="10">
    <location>
        <position position="56"/>
    </location>
    <ligand>
        <name>[4Fe-4S] cluster</name>
        <dbReference type="ChEBI" id="CHEBI:49883"/>
        <label>1</label>
    </ligand>
</feature>
<evidence type="ECO:0000256" key="10">
    <source>
        <dbReference type="HAMAP-Rule" id="MF_00463"/>
    </source>
</evidence>
<evidence type="ECO:0000259" key="11">
    <source>
        <dbReference type="PROSITE" id="PS51379"/>
    </source>
</evidence>
<evidence type="ECO:0000256" key="5">
    <source>
        <dbReference type="ARBA" id="ARBA00022967"/>
    </source>
</evidence>
<accession>A0A4S2DPW5</accession>
<dbReference type="Gene3D" id="1.10.15.40">
    <property type="entry name" value="Electron transport complex subunit B, putative Fe-S cluster"/>
    <property type="match status" value="1"/>
</dbReference>
<dbReference type="PROSITE" id="PS51379">
    <property type="entry name" value="4FE4S_FER_2"/>
    <property type="match status" value="3"/>
</dbReference>
<dbReference type="InterPro" id="IPR007202">
    <property type="entry name" value="4Fe-4S_dom"/>
</dbReference>
<comment type="caution">
    <text evidence="13">The sequence shown here is derived from an EMBL/GenBank/DDBJ whole genome shotgun (WGS) entry which is preliminary data.</text>
</comment>
<reference evidence="13 14" key="1">
    <citation type="submission" date="2019-04" db="EMBL/GenBank/DDBJ databases">
        <title>Microbes associate with the intestines of laboratory mice.</title>
        <authorList>
            <person name="Navarre W."/>
            <person name="Wong E."/>
            <person name="Huang K."/>
            <person name="Tropini C."/>
            <person name="Ng K."/>
            <person name="Yu B."/>
        </authorList>
    </citation>
    <scope>NUCLEOTIDE SEQUENCE [LARGE SCALE GENOMIC DNA]</scope>
    <source>
        <strain evidence="13 14">NM50_B9-20</strain>
    </source>
</reference>
<dbReference type="GO" id="GO:0046872">
    <property type="term" value="F:metal ion binding"/>
    <property type="evidence" value="ECO:0007669"/>
    <property type="project" value="UniProtKB-KW"/>
</dbReference>
<dbReference type="InterPro" id="IPR017896">
    <property type="entry name" value="4Fe4S_Fe-S-bd"/>
</dbReference>
<dbReference type="AlphaFoldDB" id="A0A4S2DPW5"/>
<sequence length="265" mass="27503">MNILYATLSLGVLGLVFGVLLGFASKAFEVKVDPKIPKLRECLPGANCGGCGFAGCDAYAEAVVMEGAKPNLCSVGGAKTASDIGEVLGISVDAAEKMTAYVKCNGDCDSAKNRYELEGVTDCLTASLMIDGGAKSCSYGCLGLGTCVSVCEFGALDIVNGVAKVNVDKCTNCGACINICPKGLIESVPVSKKVRVECNNIEIGRHVKENCSSACIGCKLCERNCPKDAVHVTNNLAKVDYDKCVNCQICTKKCPTGAIKLAING</sequence>
<dbReference type="InterPro" id="IPR010207">
    <property type="entry name" value="Elect_transpt_cplx_RnfB/RsxB"/>
</dbReference>
<dbReference type="InterPro" id="IPR017900">
    <property type="entry name" value="4Fe4S_Fe_S_CS"/>
</dbReference>
<feature type="binding site" evidence="10">
    <location>
        <position position="48"/>
    </location>
    <ligand>
        <name>[4Fe-4S] cluster</name>
        <dbReference type="ChEBI" id="CHEBI:49883"/>
        <label>1</label>
    </ligand>
</feature>
<feature type="domain" description="4Fe-4S ferredoxin-type" evidence="11">
    <location>
        <begin position="161"/>
        <end position="190"/>
    </location>
</feature>
<dbReference type="HAMAP" id="MF_00463">
    <property type="entry name" value="RsxB_RnfB"/>
    <property type="match status" value="1"/>
</dbReference>
<dbReference type="PANTHER" id="PTHR43560">
    <property type="entry name" value="ION-TRANSLOCATING OXIDOREDUCTASE COMPLEX SUBUNIT B"/>
    <property type="match status" value="1"/>
</dbReference>
<feature type="binding site" evidence="10">
    <location>
        <position position="180"/>
    </location>
    <ligand>
        <name>[4Fe-4S] cluster</name>
        <dbReference type="ChEBI" id="CHEBI:49883"/>
        <label>2</label>
    </ligand>
</feature>
<feature type="binding site" evidence="10">
    <location>
        <position position="147"/>
    </location>
    <ligand>
        <name>[4Fe-4S] cluster</name>
        <dbReference type="ChEBI" id="CHEBI:49883"/>
        <label>2</label>
    </ligand>
</feature>
<dbReference type="PROSITE" id="PS51656">
    <property type="entry name" value="4FE4S"/>
    <property type="match status" value="1"/>
</dbReference>